<organism evidence="3 4">
    <name type="scientific">Helicocarpus griseus UAMH5409</name>
    <dbReference type="NCBI Taxonomy" id="1447875"/>
    <lineage>
        <taxon>Eukaryota</taxon>
        <taxon>Fungi</taxon>
        <taxon>Dikarya</taxon>
        <taxon>Ascomycota</taxon>
        <taxon>Pezizomycotina</taxon>
        <taxon>Eurotiomycetes</taxon>
        <taxon>Eurotiomycetidae</taxon>
        <taxon>Onygenales</taxon>
        <taxon>Ajellomycetaceae</taxon>
        <taxon>Helicocarpus</taxon>
    </lineage>
</organism>
<comment type="caution">
    <text evidence="3">The sequence shown here is derived from an EMBL/GenBank/DDBJ whole genome shotgun (WGS) entry which is preliminary data.</text>
</comment>
<feature type="transmembrane region" description="Helical" evidence="2">
    <location>
        <begin position="212"/>
        <end position="230"/>
    </location>
</feature>
<evidence type="ECO:0000256" key="1">
    <source>
        <dbReference type="SAM" id="MobiDB-lite"/>
    </source>
</evidence>
<keyword evidence="2" id="KW-0812">Transmembrane</keyword>
<dbReference type="InterPro" id="IPR018830">
    <property type="entry name" value="DUF2434"/>
</dbReference>
<accession>A0A2B7XT55</accession>
<gene>
    <name evidence="3" type="ORF">AJ79_04324</name>
</gene>
<protein>
    <submittedName>
        <fullName evidence="3">Uncharacterized protein</fullName>
    </submittedName>
</protein>
<dbReference type="Proteomes" id="UP000223968">
    <property type="component" value="Unassembled WGS sequence"/>
</dbReference>
<keyword evidence="2" id="KW-0472">Membrane</keyword>
<reference evidence="3 4" key="1">
    <citation type="submission" date="2017-10" db="EMBL/GenBank/DDBJ databases">
        <title>Comparative genomics in systemic dimorphic fungi from Ajellomycetaceae.</title>
        <authorList>
            <person name="Munoz J.F."/>
            <person name="Mcewen J.G."/>
            <person name="Clay O.K."/>
            <person name="Cuomo C.A."/>
        </authorList>
    </citation>
    <scope>NUCLEOTIDE SEQUENCE [LARGE SCALE GENOMIC DNA]</scope>
    <source>
        <strain evidence="3 4">UAMH5409</strain>
    </source>
</reference>
<feature type="transmembrane region" description="Helical" evidence="2">
    <location>
        <begin position="128"/>
        <end position="148"/>
    </location>
</feature>
<sequence length="523" mass="59068">MPLLQVRELLQFPGGDNTTDTLINDIHFNRTALTHFNYTLYSNGTLSNGSSCWLTFDIYKPRLLANGTFLNATSCYTPIDEIEKRGAVGIAFAVLFAATIVFTLVNLRKHGKMFLPAEKRWRPIGRRWQWYWMSFVAACGVISCFMTIDVDRDYLQSMALTLQSFFYYLLIPGLLAALWEAVRHWGSWQERQICDRDMFAFSTTSTREKQEFWLPLIFYLFAWLNFFMVIPRSWNAIQKQRSDSQTIDVAKPSATDPRIKAGSIIAVVCLLVICYSLLHSIYRYIERPTSRLRYMTFYISSAPLKFILCIILAGVRVGFGVASAFTWDISPVKYDGHVGWLYGLGYTPALLILVVLNIWGFIDPNEDRALIAQRRERGRSIDAELGIEPGKRKPAWWRRLRPDHQHGYGGDPNSRLKALTTEVGGGRPTQKNLENSLEMGAIPAGKPGQHGQDSEKKDATNSSTVMQSDPFADPNAISNSSTLLNPPDRTARPSSRSGSQATLSSGETLTQSQPQKIRSMLDV</sequence>
<name>A0A2B7XT55_9EURO</name>
<proteinExistence type="predicted"/>
<feature type="region of interest" description="Disordered" evidence="1">
    <location>
        <begin position="396"/>
        <end position="523"/>
    </location>
</feature>
<dbReference type="Pfam" id="PF10361">
    <property type="entry name" value="DUF2434"/>
    <property type="match status" value="1"/>
</dbReference>
<dbReference type="EMBL" id="PDNB01000059">
    <property type="protein sequence ID" value="PGH12376.1"/>
    <property type="molecule type" value="Genomic_DNA"/>
</dbReference>
<feature type="transmembrane region" description="Helical" evidence="2">
    <location>
        <begin position="306"/>
        <end position="327"/>
    </location>
</feature>
<feature type="transmembrane region" description="Helical" evidence="2">
    <location>
        <begin position="160"/>
        <end position="182"/>
    </location>
</feature>
<keyword evidence="2" id="KW-1133">Transmembrane helix</keyword>
<evidence type="ECO:0000313" key="3">
    <source>
        <dbReference type="EMBL" id="PGH12376.1"/>
    </source>
</evidence>
<feature type="transmembrane region" description="Helical" evidence="2">
    <location>
        <begin position="86"/>
        <end position="107"/>
    </location>
</feature>
<dbReference type="AlphaFoldDB" id="A0A2B7XT55"/>
<feature type="compositionally biased region" description="Polar residues" evidence="1">
    <location>
        <begin position="492"/>
        <end position="516"/>
    </location>
</feature>
<evidence type="ECO:0000256" key="2">
    <source>
        <dbReference type="SAM" id="Phobius"/>
    </source>
</evidence>
<feature type="transmembrane region" description="Helical" evidence="2">
    <location>
        <begin position="339"/>
        <end position="362"/>
    </location>
</feature>
<dbReference type="OrthoDB" id="5308502at2759"/>
<evidence type="ECO:0000313" key="4">
    <source>
        <dbReference type="Proteomes" id="UP000223968"/>
    </source>
</evidence>
<keyword evidence="4" id="KW-1185">Reference proteome</keyword>
<feature type="transmembrane region" description="Helical" evidence="2">
    <location>
        <begin position="261"/>
        <end position="285"/>
    </location>
</feature>
<dbReference type="STRING" id="1447875.A0A2B7XT55"/>